<proteinExistence type="predicted"/>
<dbReference type="EMBL" id="BBMR01000017">
    <property type="protein sequence ID" value="GAL22983.1"/>
    <property type="molecule type" value="Genomic_DNA"/>
</dbReference>
<gene>
    <name evidence="1" type="ORF">JCM19235_1284</name>
</gene>
<keyword evidence="2" id="KW-1185">Reference proteome</keyword>
<dbReference type="AlphaFoldDB" id="A0A090S892"/>
<evidence type="ECO:0000313" key="2">
    <source>
        <dbReference type="Proteomes" id="UP000029228"/>
    </source>
</evidence>
<reference evidence="1 2" key="1">
    <citation type="submission" date="2014-09" db="EMBL/GenBank/DDBJ databases">
        <title>Vibrio maritimus JCM 19235. (C45) whole genome shotgun sequence.</title>
        <authorList>
            <person name="Sawabe T."/>
            <person name="Meirelles P."/>
            <person name="Nakanishi M."/>
            <person name="Sayaka M."/>
            <person name="Hattori M."/>
            <person name="Ohkuma M."/>
        </authorList>
    </citation>
    <scope>NUCLEOTIDE SEQUENCE [LARGE SCALE GENOMIC DNA]</scope>
    <source>
        <strain evidence="2">JCM19235</strain>
    </source>
</reference>
<dbReference type="OrthoDB" id="9854005at2"/>
<comment type="caution">
    <text evidence="1">The sequence shown here is derived from an EMBL/GenBank/DDBJ whole genome shotgun (WGS) entry which is preliminary data.</text>
</comment>
<evidence type="ECO:0000313" key="1">
    <source>
        <dbReference type="EMBL" id="GAL22983.1"/>
    </source>
</evidence>
<accession>A0A090S892</accession>
<sequence length="232" mass="25669">MSNATKSNKKPTLKSLTQSLVTGAIDTFTASQSIKADIAEKNPEIKDDATRRAAYGTKGMAVHTHSKYTSLASGMSPKALKIFNEHFNYTVHQMTHIADEGGIAAYAKGYVVTICECIAQQKLHNMLDMTAINNAMKTIDPDFGNKRYGEKVVTHLIDALGSGKQEMTINYWIAEQNGRTQGNYIFKIMADNDMGVITGTRDARKIKINYDHPVIIELKKLNARFMKSDTSA</sequence>
<reference evidence="1 2" key="2">
    <citation type="submission" date="2014-09" db="EMBL/GenBank/DDBJ databases">
        <authorList>
            <consortium name="NBRP consortium"/>
            <person name="Sawabe T."/>
            <person name="Meirelles P."/>
            <person name="Nakanishi M."/>
            <person name="Sayaka M."/>
            <person name="Hattori M."/>
            <person name="Ohkuma M."/>
        </authorList>
    </citation>
    <scope>NUCLEOTIDE SEQUENCE [LARGE SCALE GENOMIC DNA]</scope>
    <source>
        <strain evidence="2">JCM19235</strain>
    </source>
</reference>
<dbReference type="Proteomes" id="UP000029228">
    <property type="component" value="Unassembled WGS sequence"/>
</dbReference>
<protein>
    <submittedName>
        <fullName evidence="1">Uncharacterized protein</fullName>
    </submittedName>
</protein>
<name>A0A090S892_9VIBR</name>
<organism evidence="1 2">
    <name type="scientific">Vibrio maritimus</name>
    <dbReference type="NCBI Taxonomy" id="990268"/>
    <lineage>
        <taxon>Bacteria</taxon>
        <taxon>Pseudomonadati</taxon>
        <taxon>Pseudomonadota</taxon>
        <taxon>Gammaproteobacteria</taxon>
        <taxon>Vibrionales</taxon>
        <taxon>Vibrionaceae</taxon>
        <taxon>Vibrio</taxon>
    </lineage>
</organism>